<feature type="compositionally biased region" description="Basic residues" evidence="1">
    <location>
        <begin position="31"/>
        <end position="43"/>
    </location>
</feature>
<evidence type="ECO:0000313" key="2">
    <source>
        <dbReference type="EMBL" id="GAO13592.1"/>
    </source>
</evidence>
<sequence length="193" mass="20808">MAYPPPRRSRYDEDDGYYGAAADDRYTAPPPRRHKSERHHRYRNGGGHRSYKSRAASPEPRPRGREHLGQAYGADHGKHRPRSRSHDRAAKRGGSPPRGRDGGQGPSSSKPSSSRRKSAPAPPVAAGPKIKKQQWWQNPLIQAGARTAFSAGAQAAMQSRKDPSPWLGSKGAKVATAALGAALMDSFGSGGKK</sequence>
<organism evidence="2 3">
    <name type="scientific">Ustilaginoidea virens</name>
    <name type="common">Rice false smut fungus</name>
    <name type="synonym">Villosiclava virens</name>
    <dbReference type="NCBI Taxonomy" id="1159556"/>
    <lineage>
        <taxon>Eukaryota</taxon>
        <taxon>Fungi</taxon>
        <taxon>Dikarya</taxon>
        <taxon>Ascomycota</taxon>
        <taxon>Pezizomycotina</taxon>
        <taxon>Sordariomycetes</taxon>
        <taxon>Hypocreomycetidae</taxon>
        <taxon>Hypocreales</taxon>
        <taxon>Clavicipitaceae</taxon>
        <taxon>Ustilaginoidea</taxon>
    </lineage>
</organism>
<dbReference type="EMBL" id="BBTG02000006">
    <property type="protein sequence ID" value="GAO13592.1"/>
    <property type="molecule type" value="Genomic_DNA"/>
</dbReference>
<dbReference type="AlphaFoldDB" id="A0A1B5KT01"/>
<dbReference type="Proteomes" id="UP000054053">
    <property type="component" value="Unassembled WGS sequence"/>
</dbReference>
<name>A0A1B5KT01_USTVR</name>
<accession>A0A1B5KT01</accession>
<comment type="caution">
    <text evidence="2">The sequence shown here is derived from an EMBL/GenBank/DDBJ whole genome shotgun (WGS) entry which is preliminary data.</text>
</comment>
<evidence type="ECO:0000313" key="3">
    <source>
        <dbReference type="Proteomes" id="UP000054053"/>
    </source>
</evidence>
<feature type="region of interest" description="Disordered" evidence="1">
    <location>
        <begin position="1"/>
        <end position="134"/>
    </location>
</feature>
<proteinExistence type="predicted"/>
<evidence type="ECO:0000256" key="1">
    <source>
        <dbReference type="SAM" id="MobiDB-lite"/>
    </source>
</evidence>
<gene>
    <name evidence="2" type="ORF">UVI_02015350</name>
</gene>
<reference evidence="3" key="1">
    <citation type="journal article" date="2016" name="Genome Announc.">
        <title>Genome sequence of Ustilaginoidea virens IPU010, a rice pathogenic fungus causing false smut.</title>
        <authorList>
            <person name="Kumagai T."/>
            <person name="Ishii T."/>
            <person name="Terai G."/>
            <person name="Umemura M."/>
            <person name="Machida M."/>
            <person name="Asai K."/>
        </authorList>
    </citation>
    <scope>NUCLEOTIDE SEQUENCE [LARGE SCALE GENOMIC DNA]</scope>
    <source>
        <strain evidence="3">IPU010</strain>
    </source>
</reference>
<protein>
    <submittedName>
        <fullName evidence="2">Uncharacterized protein</fullName>
    </submittedName>
</protein>